<evidence type="ECO:0000313" key="2">
    <source>
        <dbReference type="Proteomes" id="UP001231189"/>
    </source>
</evidence>
<dbReference type="Proteomes" id="UP001231189">
    <property type="component" value="Unassembled WGS sequence"/>
</dbReference>
<keyword evidence="2" id="KW-1185">Reference proteome</keyword>
<gene>
    <name evidence="1" type="ORF">QYE76_033883</name>
</gene>
<name>A0AAD8QXI6_LOLMU</name>
<organism evidence="1 2">
    <name type="scientific">Lolium multiflorum</name>
    <name type="common">Italian ryegrass</name>
    <name type="synonym">Lolium perenne subsp. multiflorum</name>
    <dbReference type="NCBI Taxonomy" id="4521"/>
    <lineage>
        <taxon>Eukaryota</taxon>
        <taxon>Viridiplantae</taxon>
        <taxon>Streptophyta</taxon>
        <taxon>Embryophyta</taxon>
        <taxon>Tracheophyta</taxon>
        <taxon>Spermatophyta</taxon>
        <taxon>Magnoliopsida</taxon>
        <taxon>Liliopsida</taxon>
        <taxon>Poales</taxon>
        <taxon>Poaceae</taxon>
        <taxon>BOP clade</taxon>
        <taxon>Pooideae</taxon>
        <taxon>Poodae</taxon>
        <taxon>Poeae</taxon>
        <taxon>Poeae Chloroplast Group 2 (Poeae type)</taxon>
        <taxon>Loliodinae</taxon>
        <taxon>Loliinae</taxon>
        <taxon>Lolium</taxon>
    </lineage>
</organism>
<accession>A0AAD8QXI6</accession>
<dbReference type="EMBL" id="JAUUTY010000007">
    <property type="protein sequence ID" value="KAK1610210.1"/>
    <property type="molecule type" value="Genomic_DNA"/>
</dbReference>
<comment type="caution">
    <text evidence="1">The sequence shown here is derived from an EMBL/GenBank/DDBJ whole genome shotgun (WGS) entry which is preliminary data.</text>
</comment>
<sequence length="241" mass="26380">MGDDHIKSNVELVVRKEKLHKPKVQHEVHDVPSIDVGDVLAMPVDDKTVLVGDKPDEANPIVDDDVAACATVPVCVDASIQTDDVCANSVSVHMAQMRVGGVRSVSGDSGQRHYRARSTAVQFSVTPRMHRGNDGRVRQLCGPGITRLQGCTKKVHIQQHRVPSRPQKKKVLATKSKLMWRRKKAPSLVSSQARREGGCGVVGRQDLKTARMFDVHITSPFPEDPHALGTTLLEGGRMIRA</sequence>
<reference evidence="1" key="1">
    <citation type="submission" date="2023-07" db="EMBL/GenBank/DDBJ databases">
        <title>A chromosome-level genome assembly of Lolium multiflorum.</title>
        <authorList>
            <person name="Chen Y."/>
            <person name="Copetti D."/>
            <person name="Kolliker R."/>
            <person name="Studer B."/>
        </authorList>
    </citation>
    <scope>NUCLEOTIDE SEQUENCE</scope>
    <source>
        <strain evidence="1">02402/16</strain>
        <tissue evidence="1">Leaf</tissue>
    </source>
</reference>
<protein>
    <submittedName>
        <fullName evidence="1">Uncharacterized protein</fullName>
    </submittedName>
</protein>
<proteinExistence type="predicted"/>
<dbReference type="AlphaFoldDB" id="A0AAD8QXI6"/>
<evidence type="ECO:0000313" key="1">
    <source>
        <dbReference type="EMBL" id="KAK1610210.1"/>
    </source>
</evidence>